<keyword evidence="4" id="KW-1185">Reference proteome</keyword>
<reference evidence="3 4" key="1">
    <citation type="submission" date="2018-12" db="EMBL/GenBank/DDBJ databases">
        <title>Complete genome of Nonlabens sp. MJ115.</title>
        <authorList>
            <person name="Choi H.S."/>
            <person name="Jung J."/>
        </authorList>
    </citation>
    <scope>NUCLEOTIDE SEQUENCE [LARGE SCALE GENOMIC DNA]</scope>
    <source>
        <strain evidence="3 4">MJ115</strain>
    </source>
</reference>
<dbReference type="Proteomes" id="UP000279600">
    <property type="component" value="Chromosome"/>
</dbReference>
<sequence length="320" mass="36877">MFIKRAANAQNESWRWILGFIAIFVGCQVFGAFPFVLALIVKTIQDGGNSMMLDESSMMQVFSPNTTLFLLMLTFVIGTIVWYLWIKYVHKLNWHEATTSRSKFDWSRAWFAFAVVGIVSIVLTAVGYYLEPEIFIWNYQPDKFWILVIIAVALVPIQTTWEELYFRSYMMQGLGLMAGNRAVPYIVTSVIFGMMHIFNPEVAKLGYVVMFWYVGTGFLLGTFTLMDEGTELAIGFHAANNLFIALLVTADWTAFQTDSLLIDISDPEATFTTFLPLLMYYPLLILLFSWKYKWSNWKERLLGPVHLDKPVEDPEFEQLN</sequence>
<dbReference type="OrthoDB" id="2806188at2"/>
<dbReference type="PANTHER" id="PTHR39430:SF1">
    <property type="entry name" value="PROTEASE"/>
    <property type="match status" value="1"/>
</dbReference>
<dbReference type="GO" id="GO:0006508">
    <property type="term" value="P:proteolysis"/>
    <property type="evidence" value="ECO:0007669"/>
    <property type="project" value="UniProtKB-KW"/>
</dbReference>
<name>A0A3S9MXZ1_9FLAO</name>
<feature type="transmembrane region" description="Helical" evidence="1">
    <location>
        <begin position="205"/>
        <end position="225"/>
    </location>
</feature>
<keyword evidence="1" id="KW-0472">Membrane</keyword>
<protein>
    <submittedName>
        <fullName evidence="3">CPBP family intramembrane metalloprotease</fullName>
    </submittedName>
</protein>
<feature type="transmembrane region" description="Helical" evidence="1">
    <location>
        <begin position="109"/>
        <end position="129"/>
    </location>
</feature>
<dbReference type="EMBL" id="CP034549">
    <property type="protein sequence ID" value="AZQ44002.1"/>
    <property type="molecule type" value="Genomic_DNA"/>
</dbReference>
<feature type="transmembrane region" description="Helical" evidence="1">
    <location>
        <begin position="182"/>
        <end position="199"/>
    </location>
</feature>
<keyword evidence="1" id="KW-1133">Transmembrane helix</keyword>
<feature type="transmembrane region" description="Helical" evidence="1">
    <location>
        <begin position="144"/>
        <end position="161"/>
    </location>
</feature>
<evidence type="ECO:0000259" key="2">
    <source>
        <dbReference type="Pfam" id="PF02517"/>
    </source>
</evidence>
<keyword evidence="3" id="KW-0378">Hydrolase</keyword>
<dbReference type="Pfam" id="PF02517">
    <property type="entry name" value="Rce1-like"/>
    <property type="match status" value="1"/>
</dbReference>
<keyword evidence="1" id="KW-0812">Transmembrane</keyword>
<dbReference type="PROSITE" id="PS51257">
    <property type="entry name" value="PROKAR_LIPOPROTEIN"/>
    <property type="match status" value="1"/>
</dbReference>
<dbReference type="KEGG" id="noj:EJ995_07050"/>
<keyword evidence="3" id="KW-0482">Metalloprotease</keyword>
<gene>
    <name evidence="3" type="ORF">EJ995_07050</name>
</gene>
<evidence type="ECO:0000313" key="3">
    <source>
        <dbReference type="EMBL" id="AZQ44002.1"/>
    </source>
</evidence>
<feature type="domain" description="CAAX prenyl protease 2/Lysostaphin resistance protein A-like" evidence="2">
    <location>
        <begin position="145"/>
        <end position="243"/>
    </location>
</feature>
<feature type="transmembrane region" description="Helical" evidence="1">
    <location>
        <begin position="16"/>
        <end position="41"/>
    </location>
</feature>
<dbReference type="RefSeq" id="WP_126447010.1">
    <property type="nucleotide sequence ID" value="NZ_CP034549.1"/>
</dbReference>
<dbReference type="AlphaFoldDB" id="A0A3S9MXZ1"/>
<dbReference type="InterPro" id="IPR003675">
    <property type="entry name" value="Rce1/LyrA-like_dom"/>
</dbReference>
<feature type="transmembrane region" description="Helical" evidence="1">
    <location>
        <begin position="270"/>
        <end position="290"/>
    </location>
</feature>
<dbReference type="GO" id="GO:0080120">
    <property type="term" value="P:CAAX-box protein maturation"/>
    <property type="evidence" value="ECO:0007669"/>
    <property type="project" value="UniProtKB-ARBA"/>
</dbReference>
<dbReference type="GO" id="GO:0008237">
    <property type="term" value="F:metallopeptidase activity"/>
    <property type="evidence" value="ECO:0007669"/>
    <property type="project" value="UniProtKB-KW"/>
</dbReference>
<evidence type="ECO:0000256" key="1">
    <source>
        <dbReference type="SAM" id="Phobius"/>
    </source>
</evidence>
<organism evidence="3 4">
    <name type="scientific">Nonlabens ponticola</name>
    <dbReference type="NCBI Taxonomy" id="2496866"/>
    <lineage>
        <taxon>Bacteria</taxon>
        <taxon>Pseudomonadati</taxon>
        <taxon>Bacteroidota</taxon>
        <taxon>Flavobacteriia</taxon>
        <taxon>Flavobacteriales</taxon>
        <taxon>Flavobacteriaceae</taxon>
        <taxon>Nonlabens</taxon>
    </lineage>
</organism>
<accession>A0A3S9MXZ1</accession>
<feature type="transmembrane region" description="Helical" evidence="1">
    <location>
        <begin position="61"/>
        <end position="85"/>
    </location>
</feature>
<evidence type="ECO:0000313" key="4">
    <source>
        <dbReference type="Proteomes" id="UP000279600"/>
    </source>
</evidence>
<dbReference type="GO" id="GO:0004175">
    <property type="term" value="F:endopeptidase activity"/>
    <property type="evidence" value="ECO:0007669"/>
    <property type="project" value="UniProtKB-ARBA"/>
</dbReference>
<dbReference type="PANTHER" id="PTHR39430">
    <property type="entry name" value="MEMBRANE-ASSOCIATED PROTEASE-RELATED"/>
    <property type="match status" value="1"/>
</dbReference>
<keyword evidence="3" id="KW-0645">Protease</keyword>
<feature type="transmembrane region" description="Helical" evidence="1">
    <location>
        <begin position="232"/>
        <end position="250"/>
    </location>
</feature>
<proteinExistence type="predicted"/>